<organism evidence="1 2">
    <name type="scientific">Petropleomorpha daqingensis</name>
    <dbReference type="NCBI Taxonomy" id="2026353"/>
    <lineage>
        <taxon>Bacteria</taxon>
        <taxon>Bacillati</taxon>
        <taxon>Actinomycetota</taxon>
        <taxon>Actinomycetes</taxon>
        <taxon>Geodermatophilales</taxon>
        <taxon>Geodermatophilaceae</taxon>
        <taxon>Petropleomorpha</taxon>
    </lineage>
</organism>
<name>A0A853CCQ4_9ACTN</name>
<reference evidence="1 2" key="1">
    <citation type="submission" date="2020-07" db="EMBL/GenBank/DDBJ databases">
        <title>Sequencing the genomes of 1000 actinobacteria strains.</title>
        <authorList>
            <person name="Klenk H.-P."/>
        </authorList>
    </citation>
    <scope>NUCLEOTIDE SEQUENCE [LARGE SCALE GENOMIC DNA]</scope>
    <source>
        <strain evidence="1 2">DSM 104001</strain>
    </source>
</reference>
<dbReference type="Proteomes" id="UP000541969">
    <property type="component" value="Unassembled WGS sequence"/>
</dbReference>
<proteinExistence type="predicted"/>
<keyword evidence="2" id="KW-1185">Reference proteome</keyword>
<dbReference type="AlphaFoldDB" id="A0A853CCQ4"/>
<evidence type="ECO:0000313" key="1">
    <source>
        <dbReference type="EMBL" id="NYJ05805.1"/>
    </source>
</evidence>
<comment type="caution">
    <text evidence="1">The sequence shown here is derived from an EMBL/GenBank/DDBJ whole genome shotgun (WGS) entry which is preliminary data.</text>
</comment>
<dbReference type="EMBL" id="JACBZT010000001">
    <property type="protein sequence ID" value="NYJ05805.1"/>
    <property type="molecule type" value="Genomic_DNA"/>
</dbReference>
<gene>
    <name evidence="1" type="ORF">GGQ55_002083</name>
</gene>
<protein>
    <submittedName>
        <fullName evidence="1">Uncharacterized protein</fullName>
    </submittedName>
</protein>
<accession>A0A853CCQ4</accession>
<sequence>MIVEVVGGTHEVPEVKVVDVDDLTRLHLALGEVTDEEADQALREAGLGRLQDDQVGFVTVDALRAAAEPQSSAPDWAQRWEGMVATARDKGWIGDDGASLQVHVESAAGA</sequence>
<dbReference type="RefSeq" id="WP_179716456.1">
    <property type="nucleotide sequence ID" value="NZ_JACBZT010000001.1"/>
</dbReference>
<evidence type="ECO:0000313" key="2">
    <source>
        <dbReference type="Proteomes" id="UP000541969"/>
    </source>
</evidence>